<dbReference type="EC" id="3.1.2.12" evidence="3 8"/>
<evidence type="ECO:0000256" key="8">
    <source>
        <dbReference type="RuleBase" id="RU363068"/>
    </source>
</evidence>
<dbReference type="EMBL" id="BTRK01000005">
    <property type="protein sequence ID" value="GMR56469.1"/>
    <property type="molecule type" value="Genomic_DNA"/>
</dbReference>
<keyword evidence="6 8" id="KW-0378">Hydrolase</keyword>
<evidence type="ECO:0000256" key="5">
    <source>
        <dbReference type="ARBA" id="ARBA00022487"/>
    </source>
</evidence>
<dbReference type="InterPro" id="IPR000801">
    <property type="entry name" value="Esterase-like"/>
</dbReference>
<dbReference type="GO" id="GO:0018738">
    <property type="term" value="F:S-formylglutathione hydrolase activity"/>
    <property type="evidence" value="ECO:0007669"/>
    <property type="project" value="UniProtKB-EC"/>
</dbReference>
<evidence type="ECO:0000256" key="6">
    <source>
        <dbReference type="ARBA" id="ARBA00022801"/>
    </source>
</evidence>
<keyword evidence="8" id="KW-0963">Cytoplasm</keyword>
<dbReference type="FunFam" id="3.40.50.1820:FF:000002">
    <property type="entry name" value="S-formylglutathione hydrolase"/>
    <property type="match status" value="1"/>
</dbReference>
<dbReference type="PANTHER" id="PTHR10061">
    <property type="entry name" value="S-FORMYLGLUTATHIONE HYDROLASE"/>
    <property type="match status" value="1"/>
</dbReference>
<organism evidence="9 10">
    <name type="scientific">Pristionchus mayeri</name>
    <dbReference type="NCBI Taxonomy" id="1317129"/>
    <lineage>
        <taxon>Eukaryota</taxon>
        <taxon>Metazoa</taxon>
        <taxon>Ecdysozoa</taxon>
        <taxon>Nematoda</taxon>
        <taxon>Chromadorea</taxon>
        <taxon>Rhabditida</taxon>
        <taxon>Rhabditina</taxon>
        <taxon>Diplogasteromorpha</taxon>
        <taxon>Diplogasteroidea</taxon>
        <taxon>Neodiplogasteridae</taxon>
        <taxon>Pristionchus</taxon>
    </lineage>
</organism>
<dbReference type="Pfam" id="PF00756">
    <property type="entry name" value="Esterase"/>
    <property type="match status" value="1"/>
</dbReference>
<feature type="active site" description="Charge relay system" evidence="7">
    <location>
        <position position="227"/>
    </location>
</feature>
<dbReference type="InterPro" id="IPR029058">
    <property type="entry name" value="AB_hydrolase_fold"/>
</dbReference>
<dbReference type="GO" id="GO:0005829">
    <property type="term" value="C:cytosol"/>
    <property type="evidence" value="ECO:0007669"/>
    <property type="project" value="TreeGrafter"/>
</dbReference>
<dbReference type="InterPro" id="IPR014186">
    <property type="entry name" value="S-formylglutathione_hydrol"/>
</dbReference>
<gene>
    <name evidence="9" type="ORF">PMAYCL1PPCAC_26664</name>
</gene>
<dbReference type="Proteomes" id="UP001328107">
    <property type="component" value="Unassembled WGS sequence"/>
</dbReference>
<comment type="function">
    <text evidence="1 8">Serine hydrolase involved in the detoxification of formaldehyde.</text>
</comment>
<dbReference type="GO" id="GO:0046294">
    <property type="term" value="P:formaldehyde catabolic process"/>
    <property type="evidence" value="ECO:0007669"/>
    <property type="project" value="InterPro"/>
</dbReference>
<keyword evidence="5 8" id="KW-0719">Serine esterase</keyword>
<dbReference type="PANTHER" id="PTHR10061:SF0">
    <property type="entry name" value="S-FORMYLGLUTATHIONE HYDROLASE"/>
    <property type="match status" value="1"/>
</dbReference>
<sequence>MTAEQVSAVRSFNGTQYVFKHKSSTVSCEMTFGVYVPDHTSGTKLPGLIYLSGLTCTHANVMEKGAAQGPASKLGLIFIHPDTSPRGTDVADADRYDLGQGAGFYIDASWEPWSNHFKMRSYIESELLPVVSAVVPALDTTHIGITGHSMGGHGALTLGLTRPDLFRSISAFAPIANPTECDWGRTIFGEYLGDDSKVEWKKFDASILLAAYSGPARSILIDQGTDDNFLKQGQLKPETLKSHGSAAVEVRMQPGYDHSYYFVATFMGDHIEHHHRQLIL</sequence>
<evidence type="ECO:0000256" key="2">
    <source>
        <dbReference type="ARBA" id="ARBA00005622"/>
    </source>
</evidence>
<name>A0AAN5D6F0_9BILA</name>
<comment type="similarity">
    <text evidence="2 8">Belongs to the esterase D family.</text>
</comment>
<comment type="catalytic activity">
    <reaction evidence="8">
        <text>S-formylglutathione + H2O = formate + glutathione + H(+)</text>
        <dbReference type="Rhea" id="RHEA:14961"/>
        <dbReference type="ChEBI" id="CHEBI:15377"/>
        <dbReference type="ChEBI" id="CHEBI:15378"/>
        <dbReference type="ChEBI" id="CHEBI:15740"/>
        <dbReference type="ChEBI" id="CHEBI:57688"/>
        <dbReference type="ChEBI" id="CHEBI:57925"/>
        <dbReference type="EC" id="3.1.2.12"/>
    </reaction>
</comment>
<dbReference type="AlphaFoldDB" id="A0AAN5D6F0"/>
<reference evidence="10" key="1">
    <citation type="submission" date="2022-10" db="EMBL/GenBank/DDBJ databases">
        <title>Genome assembly of Pristionchus species.</title>
        <authorList>
            <person name="Yoshida K."/>
            <person name="Sommer R.J."/>
        </authorList>
    </citation>
    <scope>NUCLEOTIDE SEQUENCE [LARGE SCALE GENOMIC DNA]</scope>
    <source>
        <strain evidence="10">RS5460</strain>
    </source>
</reference>
<evidence type="ECO:0000313" key="10">
    <source>
        <dbReference type="Proteomes" id="UP001328107"/>
    </source>
</evidence>
<dbReference type="Gene3D" id="3.40.50.1820">
    <property type="entry name" value="alpha/beta hydrolase"/>
    <property type="match status" value="1"/>
</dbReference>
<comment type="caution">
    <text evidence="9">The sequence shown here is derived from an EMBL/GenBank/DDBJ whole genome shotgun (WGS) entry which is preliminary data.</text>
</comment>
<proteinExistence type="inferred from homology"/>
<accession>A0AAN5D6F0</accession>
<keyword evidence="10" id="KW-1185">Reference proteome</keyword>
<dbReference type="GO" id="GO:0052689">
    <property type="term" value="F:carboxylic ester hydrolase activity"/>
    <property type="evidence" value="ECO:0007669"/>
    <property type="project" value="UniProtKB-KW"/>
</dbReference>
<dbReference type="NCBIfam" id="TIGR02821">
    <property type="entry name" value="fghA_ester_D"/>
    <property type="match status" value="1"/>
</dbReference>
<evidence type="ECO:0000256" key="7">
    <source>
        <dbReference type="PIRSR" id="PIRSR614186-1"/>
    </source>
</evidence>
<evidence type="ECO:0000313" key="9">
    <source>
        <dbReference type="EMBL" id="GMR56469.1"/>
    </source>
</evidence>
<dbReference type="SUPFAM" id="SSF53474">
    <property type="entry name" value="alpha/beta-Hydrolases"/>
    <property type="match status" value="1"/>
</dbReference>
<evidence type="ECO:0000256" key="3">
    <source>
        <dbReference type="ARBA" id="ARBA00012479"/>
    </source>
</evidence>
<evidence type="ECO:0000256" key="1">
    <source>
        <dbReference type="ARBA" id="ARBA00002608"/>
    </source>
</evidence>
<feature type="active site" description="Charge relay system" evidence="7">
    <location>
        <position position="149"/>
    </location>
</feature>
<protein>
    <recommendedName>
        <fullName evidence="4 8">S-formylglutathione hydrolase</fullName>
        <ecNumber evidence="3 8">3.1.2.12</ecNumber>
    </recommendedName>
</protein>
<comment type="subcellular location">
    <subcellularLocation>
        <location evidence="8">Cytoplasm</location>
    </subcellularLocation>
</comment>
<feature type="active site" description="Charge relay system" evidence="7">
    <location>
        <position position="258"/>
    </location>
</feature>
<evidence type="ECO:0000256" key="4">
    <source>
        <dbReference type="ARBA" id="ARBA00016774"/>
    </source>
</evidence>